<dbReference type="Gene3D" id="2.60.120.200">
    <property type="match status" value="1"/>
</dbReference>
<keyword evidence="1 2" id="KW-1015">Disulfide bond</keyword>
<dbReference type="PROSITE" id="PS00022">
    <property type="entry name" value="EGF_1"/>
    <property type="match status" value="1"/>
</dbReference>
<dbReference type="PROSITE" id="PS50026">
    <property type="entry name" value="EGF_3"/>
    <property type="match status" value="1"/>
</dbReference>
<dbReference type="SUPFAM" id="SSF49899">
    <property type="entry name" value="Concanavalin A-like lectins/glucanases"/>
    <property type="match status" value="1"/>
</dbReference>
<feature type="disulfide bond" evidence="2">
    <location>
        <begin position="38"/>
        <end position="47"/>
    </location>
</feature>
<dbReference type="AlphaFoldDB" id="A0A1B6LDP3"/>
<keyword evidence="2" id="KW-0245">EGF-like domain</keyword>
<sequence length="111" mass="11971">AECVCDARDYSQPESCNSTPCLNGGTCYDTRPGPRCSCPEYHDGPRCQQMSRGFQGGGWSWYPPLKACSSSHLSLEILTTTANGQLLYNGPMGPPNTNGFVATDFISVELV</sequence>
<evidence type="ECO:0000256" key="2">
    <source>
        <dbReference type="PROSITE-ProRule" id="PRU00076"/>
    </source>
</evidence>
<evidence type="ECO:0000259" key="3">
    <source>
        <dbReference type="PROSITE" id="PS50026"/>
    </source>
</evidence>
<evidence type="ECO:0000256" key="1">
    <source>
        <dbReference type="ARBA" id="ARBA00023157"/>
    </source>
</evidence>
<dbReference type="InterPro" id="IPR013320">
    <property type="entry name" value="ConA-like_dom_sf"/>
</dbReference>
<dbReference type="InterPro" id="IPR000742">
    <property type="entry name" value="EGF"/>
</dbReference>
<dbReference type="Pfam" id="PF00008">
    <property type="entry name" value="EGF"/>
    <property type="match status" value="1"/>
</dbReference>
<feature type="non-terminal residue" evidence="4">
    <location>
        <position position="111"/>
    </location>
</feature>
<feature type="domain" description="EGF-like" evidence="3">
    <location>
        <begin position="12"/>
        <end position="48"/>
    </location>
</feature>
<accession>A0A1B6LDP3</accession>
<dbReference type="CDD" id="cd00054">
    <property type="entry name" value="EGF_CA"/>
    <property type="match status" value="1"/>
</dbReference>
<comment type="caution">
    <text evidence="2">Lacks conserved residue(s) required for the propagation of feature annotation.</text>
</comment>
<dbReference type="EMBL" id="GEBQ01018165">
    <property type="protein sequence ID" value="JAT21812.1"/>
    <property type="molecule type" value="Transcribed_RNA"/>
</dbReference>
<protein>
    <recommendedName>
        <fullName evidence="3">EGF-like domain-containing protein</fullName>
    </recommendedName>
</protein>
<feature type="non-terminal residue" evidence="4">
    <location>
        <position position="1"/>
    </location>
</feature>
<name>A0A1B6LDP3_9HEMI</name>
<proteinExistence type="predicted"/>
<evidence type="ECO:0000313" key="4">
    <source>
        <dbReference type="EMBL" id="JAT21812.1"/>
    </source>
</evidence>
<gene>
    <name evidence="4" type="ORF">g.54013</name>
</gene>
<organism evidence="4">
    <name type="scientific">Graphocephala atropunctata</name>
    <dbReference type="NCBI Taxonomy" id="36148"/>
    <lineage>
        <taxon>Eukaryota</taxon>
        <taxon>Metazoa</taxon>
        <taxon>Ecdysozoa</taxon>
        <taxon>Arthropoda</taxon>
        <taxon>Hexapoda</taxon>
        <taxon>Insecta</taxon>
        <taxon>Pterygota</taxon>
        <taxon>Neoptera</taxon>
        <taxon>Paraneoptera</taxon>
        <taxon>Hemiptera</taxon>
        <taxon>Auchenorrhyncha</taxon>
        <taxon>Membracoidea</taxon>
        <taxon>Cicadellidae</taxon>
        <taxon>Cicadellinae</taxon>
        <taxon>Cicadellini</taxon>
        <taxon>Graphocephala</taxon>
    </lineage>
</organism>
<dbReference type="Gene3D" id="2.10.25.10">
    <property type="entry name" value="Laminin"/>
    <property type="match status" value="1"/>
</dbReference>
<reference evidence="4" key="1">
    <citation type="submission" date="2015-11" db="EMBL/GenBank/DDBJ databases">
        <title>De novo transcriptome assembly of four potential Pierce s Disease insect vectors from Arizona vineyards.</title>
        <authorList>
            <person name="Tassone E.E."/>
        </authorList>
    </citation>
    <scope>NUCLEOTIDE SEQUENCE</scope>
</reference>